<dbReference type="UniPathway" id="UPA00562">
    <property type="reaction ID" value="UER00703"/>
</dbReference>
<reference evidence="13 14" key="1">
    <citation type="submission" date="2019-02" db="EMBL/GenBank/DDBJ databases">
        <title>Deep-cultivation of Planctomycetes and their phenomic and genomic characterization uncovers novel biology.</title>
        <authorList>
            <person name="Wiegand S."/>
            <person name="Jogler M."/>
            <person name="Boedeker C."/>
            <person name="Pinto D."/>
            <person name="Vollmers J."/>
            <person name="Rivas-Marin E."/>
            <person name="Kohn T."/>
            <person name="Peeters S.H."/>
            <person name="Heuer A."/>
            <person name="Rast P."/>
            <person name="Oberbeckmann S."/>
            <person name="Bunk B."/>
            <person name="Jeske O."/>
            <person name="Meyerdierks A."/>
            <person name="Storesund J.E."/>
            <person name="Kallscheuer N."/>
            <person name="Luecker S."/>
            <person name="Lage O.M."/>
            <person name="Pohl T."/>
            <person name="Merkel B.J."/>
            <person name="Hornburger P."/>
            <person name="Mueller R.-W."/>
            <person name="Bruemmer F."/>
            <person name="Labrenz M."/>
            <person name="Spormann A.M."/>
            <person name="Op Den Camp H."/>
            <person name="Overmann J."/>
            <person name="Amann R."/>
            <person name="Jetten M.S.M."/>
            <person name="Mascher T."/>
            <person name="Medema M.H."/>
            <person name="Devos D.P."/>
            <person name="Kaster A.-K."/>
            <person name="Ovreas L."/>
            <person name="Rohde M."/>
            <person name="Galperin M.Y."/>
            <person name="Jogler C."/>
        </authorList>
    </citation>
    <scope>NUCLEOTIDE SEQUENCE [LARGE SCALE GENOMIC DNA]</scope>
    <source>
        <strain evidence="13 14">Pan54</strain>
    </source>
</reference>
<dbReference type="InterPro" id="IPR003209">
    <property type="entry name" value="METHMP_CycHdrlase"/>
</dbReference>
<dbReference type="AlphaFoldDB" id="A0A5C5X0F2"/>
<dbReference type="GO" id="GO:0005737">
    <property type="term" value="C:cytoplasm"/>
    <property type="evidence" value="ECO:0007669"/>
    <property type="project" value="UniProtKB-SubCell"/>
</dbReference>
<evidence type="ECO:0000313" key="14">
    <source>
        <dbReference type="Proteomes" id="UP000316095"/>
    </source>
</evidence>
<comment type="pathway">
    <text evidence="3 12">One-carbon metabolism; formaldehyde degradation; formate from formaldehyde (H(4)MPT route): step 3/5.</text>
</comment>
<proteinExistence type="inferred from homology"/>
<dbReference type="Proteomes" id="UP000316095">
    <property type="component" value="Unassembled WGS sequence"/>
</dbReference>
<evidence type="ECO:0000256" key="10">
    <source>
        <dbReference type="ARBA" id="ARBA00030468"/>
    </source>
</evidence>
<gene>
    <name evidence="12 13" type="primary">mch</name>
    <name evidence="13" type="ORF">Pan54_53280</name>
</gene>
<comment type="catalytic activity">
    <reaction evidence="11 12">
        <text>5,10-methenyl-5,6,7,8-tetrahydromethanopterin + H2O = N(5)-formyl-5,6,7,8-tetrahydromethanopterin + H(+)</text>
        <dbReference type="Rhea" id="RHEA:19053"/>
        <dbReference type="ChEBI" id="CHEBI:15377"/>
        <dbReference type="ChEBI" id="CHEBI:15378"/>
        <dbReference type="ChEBI" id="CHEBI:58018"/>
        <dbReference type="ChEBI" id="CHEBI:58337"/>
        <dbReference type="EC" id="3.5.4.27"/>
    </reaction>
</comment>
<evidence type="ECO:0000256" key="9">
    <source>
        <dbReference type="ARBA" id="ARBA00022801"/>
    </source>
</evidence>
<keyword evidence="7 12" id="KW-0963">Cytoplasm</keyword>
<dbReference type="RefSeq" id="WP_146506578.1">
    <property type="nucleotide sequence ID" value="NZ_SJPG01000002.1"/>
</dbReference>
<evidence type="ECO:0000256" key="2">
    <source>
        <dbReference type="ARBA" id="ARBA00004496"/>
    </source>
</evidence>
<dbReference type="EMBL" id="SJPG01000002">
    <property type="protein sequence ID" value="TWT55682.1"/>
    <property type="molecule type" value="Genomic_DNA"/>
</dbReference>
<sequence length="318" mass="34477">MATILNARAWDLVDSIVENPGDLRTEIEELDCGARILDFGVKASGSLSAGLLLAKVCTSGLADVTIHTGTIGSVNWPMIQVTTDFPVRACLFSQYAGWEVKTENYFAMGSGPMRANAGREELFHRLGYTEHFYCSVGVLESDQLPTSQVVREIAHKAKVEPRNLILLVAATSSIAGSLQINARSVETGLHKLYELGFDIHRIKSATGTAPLSPVAVDTITAIGRTNDAILYGGMITLYVTGDDASIEEIGPKVPSIASTDYGRPFAEIFKAANGDFYKIDPALFSPAQVVFQNIETGKVHWFGKCNEDLLRQSFGIRD</sequence>
<protein>
    <recommendedName>
        <fullName evidence="6 12">Methenyltetrahydromethanopterin cyclohydrolase</fullName>
        <ecNumber evidence="5 12">3.5.4.27</ecNumber>
    </recommendedName>
    <alternativeName>
        <fullName evidence="10 12">Methenyl-H4MPT cyclohydrolase</fullName>
    </alternativeName>
</protein>
<dbReference type="EC" id="3.5.4.27" evidence="5 12"/>
<keyword evidence="14" id="KW-1185">Reference proteome</keyword>
<comment type="subcellular location">
    <subcellularLocation>
        <location evidence="2 12">Cytoplasm</location>
    </subcellularLocation>
</comment>
<dbReference type="OrthoDB" id="241529at2"/>
<evidence type="ECO:0000256" key="12">
    <source>
        <dbReference type="HAMAP-Rule" id="MF_00486"/>
    </source>
</evidence>
<comment type="similarity">
    <text evidence="4 12">Belongs to the MCH family.</text>
</comment>
<evidence type="ECO:0000256" key="3">
    <source>
        <dbReference type="ARBA" id="ARBA00005087"/>
    </source>
</evidence>
<dbReference type="CDD" id="cd00545">
    <property type="entry name" value="MCH"/>
    <property type="match status" value="1"/>
</dbReference>
<evidence type="ECO:0000256" key="7">
    <source>
        <dbReference type="ARBA" id="ARBA00022490"/>
    </source>
</evidence>
<dbReference type="Pfam" id="PF02289">
    <property type="entry name" value="MCH"/>
    <property type="match status" value="1"/>
</dbReference>
<comment type="caution">
    <text evidence="13">The sequence shown here is derived from an EMBL/GenBank/DDBJ whole genome shotgun (WGS) entry which is preliminary data.</text>
</comment>
<dbReference type="HAMAP" id="MF_00486">
    <property type="entry name" value="McH"/>
    <property type="match status" value="1"/>
</dbReference>
<keyword evidence="9 12" id="KW-0378">Hydrolase</keyword>
<accession>A0A5C5X0F2</accession>
<evidence type="ECO:0000313" key="13">
    <source>
        <dbReference type="EMBL" id="TWT55682.1"/>
    </source>
</evidence>
<dbReference type="SUPFAM" id="SSF56199">
    <property type="entry name" value="Methenyltetrahydromethanopterin cyclohydrolase"/>
    <property type="match status" value="1"/>
</dbReference>
<evidence type="ECO:0000256" key="4">
    <source>
        <dbReference type="ARBA" id="ARBA00006902"/>
    </source>
</evidence>
<comment type="function">
    <text evidence="1 12">Catalyzes the hydrolysis of methenyl-H(4)MPT(+) to 5-formyl-H(4)MPT.</text>
</comment>
<evidence type="ECO:0000256" key="6">
    <source>
        <dbReference type="ARBA" id="ARBA00020597"/>
    </source>
</evidence>
<organism evidence="13 14">
    <name type="scientific">Rubinisphaera italica</name>
    <dbReference type="NCBI Taxonomy" id="2527969"/>
    <lineage>
        <taxon>Bacteria</taxon>
        <taxon>Pseudomonadati</taxon>
        <taxon>Planctomycetota</taxon>
        <taxon>Planctomycetia</taxon>
        <taxon>Planctomycetales</taxon>
        <taxon>Planctomycetaceae</taxon>
        <taxon>Rubinisphaera</taxon>
    </lineage>
</organism>
<dbReference type="Gene3D" id="3.10.340.11">
    <property type="entry name" value="Methenyltetrahydromethanopterin Cyclohydrolase, Chain A, domain 1"/>
    <property type="match status" value="1"/>
</dbReference>
<dbReference type="GO" id="GO:0018759">
    <property type="term" value="F:methenyltetrahydromethanopterin cyclohydrolase activity"/>
    <property type="evidence" value="ECO:0007669"/>
    <property type="project" value="UniProtKB-UniRule"/>
</dbReference>
<evidence type="ECO:0000256" key="8">
    <source>
        <dbReference type="ARBA" id="ARBA00022563"/>
    </source>
</evidence>
<evidence type="ECO:0000256" key="5">
    <source>
        <dbReference type="ARBA" id="ARBA00012765"/>
    </source>
</evidence>
<name>A0A5C5X0F2_9PLAN</name>
<keyword evidence="8 12" id="KW-0554">One-carbon metabolism</keyword>
<dbReference type="NCBIfam" id="TIGR03120">
    <property type="entry name" value="one_C_mch"/>
    <property type="match status" value="1"/>
</dbReference>
<dbReference type="Gene3D" id="3.30.1030.10">
    <property type="entry name" value="Methenyltetrahydromethanopterin Cyclohydrolase, Chain A, domain 2"/>
    <property type="match status" value="1"/>
</dbReference>
<evidence type="ECO:0000256" key="11">
    <source>
        <dbReference type="ARBA" id="ARBA00048684"/>
    </source>
</evidence>
<dbReference type="GO" id="GO:0046294">
    <property type="term" value="P:formaldehyde catabolic process"/>
    <property type="evidence" value="ECO:0007669"/>
    <property type="project" value="UniProtKB-UniRule"/>
</dbReference>
<dbReference type="GO" id="GO:0006730">
    <property type="term" value="P:one-carbon metabolic process"/>
    <property type="evidence" value="ECO:0007669"/>
    <property type="project" value="UniProtKB-UniRule"/>
</dbReference>
<evidence type="ECO:0000256" key="1">
    <source>
        <dbReference type="ARBA" id="ARBA00004058"/>
    </source>
</evidence>